<dbReference type="PANTHER" id="PTHR15129">
    <property type="entry name" value="SRC-ASSOCIATED ADAPTOR PROTEIN"/>
    <property type="match status" value="1"/>
</dbReference>
<dbReference type="Pfam" id="PF00169">
    <property type="entry name" value="PH"/>
    <property type="match status" value="2"/>
</dbReference>
<feature type="domain" description="PH" evidence="9">
    <location>
        <begin position="556"/>
        <end position="658"/>
    </location>
</feature>
<dbReference type="InterPro" id="IPR011993">
    <property type="entry name" value="PH-like_dom_sf"/>
</dbReference>
<accession>A0A6J8D5I3</accession>
<dbReference type="GO" id="GO:0005886">
    <property type="term" value="C:plasma membrane"/>
    <property type="evidence" value="ECO:0007669"/>
    <property type="project" value="TreeGrafter"/>
</dbReference>
<dbReference type="Pfam" id="PF00018">
    <property type="entry name" value="SH3_1"/>
    <property type="match status" value="1"/>
</dbReference>
<evidence type="ECO:0000313" key="10">
    <source>
        <dbReference type="EMBL" id="CAC5402931.1"/>
    </source>
</evidence>
<organism evidence="10 11">
    <name type="scientific">Mytilus coruscus</name>
    <name type="common">Sea mussel</name>
    <dbReference type="NCBI Taxonomy" id="42192"/>
    <lineage>
        <taxon>Eukaryota</taxon>
        <taxon>Metazoa</taxon>
        <taxon>Spiralia</taxon>
        <taxon>Lophotrochozoa</taxon>
        <taxon>Mollusca</taxon>
        <taxon>Bivalvia</taxon>
        <taxon>Autobranchia</taxon>
        <taxon>Pteriomorphia</taxon>
        <taxon>Mytilida</taxon>
        <taxon>Mytiloidea</taxon>
        <taxon>Mytilidae</taxon>
        <taxon>Mytilinae</taxon>
        <taxon>Mytilus</taxon>
    </lineage>
</organism>
<evidence type="ECO:0000256" key="6">
    <source>
        <dbReference type="PROSITE-ProRule" id="PRU00192"/>
    </source>
</evidence>
<feature type="compositionally biased region" description="Basic and acidic residues" evidence="7">
    <location>
        <begin position="63"/>
        <end position="75"/>
    </location>
</feature>
<evidence type="ECO:0000256" key="2">
    <source>
        <dbReference type="ARBA" id="ARBA00005864"/>
    </source>
</evidence>
<dbReference type="EMBL" id="CACVKT020006656">
    <property type="protein sequence ID" value="CAC5402931.1"/>
    <property type="molecule type" value="Genomic_DNA"/>
</dbReference>
<feature type="region of interest" description="Disordered" evidence="7">
    <location>
        <begin position="504"/>
        <end position="540"/>
    </location>
</feature>
<evidence type="ECO:0000256" key="5">
    <source>
        <dbReference type="ARBA" id="ARBA00022553"/>
    </source>
</evidence>
<dbReference type="InterPro" id="IPR001849">
    <property type="entry name" value="PH_domain"/>
</dbReference>
<reference evidence="10 11" key="1">
    <citation type="submission" date="2020-06" db="EMBL/GenBank/DDBJ databases">
        <authorList>
            <person name="Li R."/>
            <person name="Bekaert M."/>
        </authorList>
    </citation>
    <scope>NUCLEOTIDE SEQUENCE [LARGE SCALE GENOMIC DNA]</scope>
    <source>
        <strain evidence="11">wild</strain>
    </source>
</reference>
<dbReference type="SMART" id="SM00233">
    <property type="entry name" value="PH"/>
    <property type="match status" value="2"/>
</dbReference>
<feature type="compositionally biased region" description="Acidic residues" evidence="7">
    <location>
        <begin position="236"/>
        <end position="257"/>
    </location>
</feature>
<proteinExistence type="inferred from homology"/>
<comment type="similarity">
    <text evidence="2">Belongs to the SKAP family.</text>
</comment>
<dbReference type="SMART" id="SM00326">
    <property type="entry name" value="SH3"/>
    <property type="match status" value="2"/>
</dbReference>
<keyword evidence="11" id="KW-1185">Reference proteome</keyword>
<feature type="region of interest" description="Disordered" evidence="7">
    <location>
        <begin position="660"/>
        <end position="686"/>
    </location>
</feature>
<evidence type="ECO:0000313" key="11">
    <source>
        <dbReference type="Proteomes" id="UP000507470"/>
    </source>
</evidence>
<dbReference type="Gene3D" id="6.10.250.220">
    <property type="match status" value="2"/>
</dbReference>
<dbReference type="SUPFAM" id="SSF50044">
    <property type="entry name" value="SH3-domain"/>
    <property type="match status" value="2"/>
</dbReference>
<feature type="compositionally biased region" description="Pro residues" evidence="7">
    <location>
        <begin position="292"/>
        <end position="309"/>
    </location>
</feature>
<evidence type="ECO:0000259" key="8">
    <source>
        <dbReference type="PROSITE" id="PS50002"/>
    </source>
</evidence>
<dbReference type="Gene3D" id="2.30.30.40">
    <property type="entry name" value="SH3 Domains"/>
    <property type="match status" value="2"/>
</dbReference>
<dbReference type="InterPro" id="IPR037781">
    <property type="entry name" value="SKAP_fam"/>
</dbReference>
<feature type="region of interest" description="Disordered" evidence="7">
    <location>
        <begin position="728"/>
        <end position="784"/>
    </location>
</feature>
<dbReference type="SUPFAM" id="SSF50729">
    <property type="entry name" value="PH domain-like"/>
    <property type="match status" value="2"/>
</dbReference>
<evidence type="ECO:0000256" key="3">
    <source>
        <dbReference type="ARBA" id="ARBA00022443"/>
    </source>
</evidence>
<feature type="region of interest" description="Disordered" evidence="7">
    <location>
        <begin position="55"/>
        <end position="97"/>
    </location>
</feature>
<dbReference type="GO" id="GO:0005737">
    <property type="term" value="C:cytoplasm"/>
    <property type="evidence" value="ECO:0007669"/>
    <property type="project" value="UniProtKB-SubCell"/>
</dbReference>
<evidence type="ECO:0000259" key="9">
    <source>
        <dbReference type="PROSITE" id="PS50003"/>
    </source>
</evidence>
<evidence type="ECO:0000256" key="1">
    <source>
        <dbReference type="ARBA" id="ARBA00004496"/>
    </source>
</evidence>
<evidence type="ECO:0000256" key="7">
    <source>
        <dbReference type="SAM" id="MobiDB-lite"/>
    </source>
</evidence>
<dbReference type="PROSITE" id="PS50003">
    <property type="entry name" value="PH_DOMAIN"/>
    <property type="match status" value="2"/>
</dbReference>
<dbReference type="PROSITE" id="PS50002">
    <property type="entry name" value="SH3"/>
    <property type="match status" value="2"/>
</dbReference>
<feature type="region of interest" description="Disordered" evidence="7">
    <location>
        <begin position="236"/>
        <end position="269"/>
    </location>
</feature>
<protein>
    <submittedName>
        <fullName evidence="10">SKAP2</fullName>
    </submittedName>
</protein>
<feature type="domain" description="PH" evidence="9">
    <location>
        <begin position="107"/>
        <end position="212"/>
    </location>
</feature>
<feature type="region of interest" description="Disordered" evidence="7">
    <location>
        <begin position="281"/>
        <end position="366"/>
    </location>
</feature>
<dbReference type="PANTHER" id="PTHR15129:SF0">
    <property type="entry name" value="SH3 DOMAIN-CONTAINING PROTEIN"/>
    <property type="match status" value="1"/>
</dbReference>
<name>A0A6J8D5I3_MYTCO</name>
<dbReference type="OrthoDB" id="243840at2759"/>
<keyword evidence="3 6" id="KW-0728">SH3 domain</keyword>
<dbReference type="Proteomes" id="UP000507470">
    <property type="component" value="Unassembled WGS sequence"/>
</dbReference>
<dbReference type="AlphaFoldDB" id="A0A6J8D5I3"/>
<keyword evidence="5" id="KW-0597">Phosphoprotein</keyword>
<keyword evidence="4" id="KW-0963">Cytoplasm</keyword>
<dbReference type="Gene3D" id="2.30.29.30">
    <property type="entry name" value="Pleckstrin-homology domain (PH domain)/Phosphotyrosine-binding domain (PTB)"/>
    <property type="match status" value="2"/>
</dbReference>
<feature type="compositionally biased region" description="Basic and acidic residues" evidence="7">
    <location>
        <begin position="512"/>
        <end position="524"/>
    </location>
</feature>
<feature type="domain" description="SH3" evidence="8">
    <location>
        <begin position="794"/>
        <end position="853"/>
    </location>
</feature>
<dbReference type="InterPro" id="IPR036028">
    <property type="entry name" value="SH3-like_dom_sf"/>
</dbReference>
<feature type="domain" description="SH3" evidence="8">
    <location>
        <begin position="369"/>
        <end position="449"/>
    </location>
</feature>
<sequence length="853" mass="96831">MSGFHESIKSLLSDIEKFLIETLKNEKLGKSAKNYKQEIIDKICKLKEEWPQLGTVHTTEQVKPAKDVPKDDESTRTGGSSNTDDTEDPYADSSADIPNVPAMDLTNFTKAGFLEKKRPTGIGIGLKTMQKRWCVIKGNIFFYFDGKTSKKMSGAFRLSDYSFEEAPEMVKEDKKKELCFKLVRPANRTYEFMATSKSEVEEWKTAVKQASVVVPSKMTDVDNEDDGDIYEPVGEEAQETQELYDDGTDGDIYEAEPESYPPEPIQDDIYDEGASVPIQEETYEDASTPSLPTVPPPRMAGARPPPPPVPDDDPYQSRPLPPIREPPKKTEELPPLPPIREPPKKTEELPPPPPPVEEEEPKSYRNEDDFENMFIGKWDCNGDNDKELSFKKGDIIYIINRDFDDRSWWVGELNVLGCFPSTLDKNEQGRGKESTSLCINSQIVERSNIMSEFHESIKSLISEVEKFLIEALEHEKLGKKAKNHKQEIIDKICKLKEKWPALGTAHTSDQVKPAKDLPKDDESTRTGGSSNTDETEDAYSDCNADIPNVPVVELTNFTKAGFLEKKKPTGLRNMQKRWCVIKGNIFYYFDGKTSKKMNGAFRLADYSFEEAPEMTKDDKKKELCFKLVSSASNRTYEFMTTTKSDVEEWKTAVQQASATKMKDFDNDDDGDIYEPVGDDAHESQELYDDGTEGDIYEAEPVAYPPEPIQEDIYDEGASAPIQDELYEDASTPSVPSVPPPRIARPPPPPVPDEDPYQSRPLPPIREPHKKTEELPPPPPPVEEEELKSYRKEDDFENMYIGKWDCTGDNDKELSFKKGDIIYIINRDFDDRSWWINKKTLFYIGREQVIAVLS</sequence>
<comment type="subcellular location">
    <subcellularLocation>
        <location evidence="1">Cytoplasm</location>
    </subcellularLocation>
</comment>
<evidence type="ECO:0000256" key="4">
    <source>
        <dbReference type="ARBA" id="ARBA00022490"/>
    </source>
</evidence>
<feature type="compositionally biased region" description="Pro residues" evidence="7">
    <location>
        <begin position="735"/>
        <end position="750"/>
    </location>
</feature>
<gene>
    <name evidence="10" type="ORF">MCOR_36855</name>
</gene>
<dbReference type="InterPro" id="IPR001452">
    <property type="entry name" value="SH3_domain"/>
</dbReference>